<dbReference type="EMBL" id="JAXCGZ010013210">
    <property type="protein sequence ID" value="KAK7073390.1"/>
    <property type="molecule type" value="Genomic_DNA"/>
</dbReference>
<protein>
    <submittedName>
        <fullName evidence="2">Uncharacterized protein</fullName>
    </submittedName>
</protein>
<comment type="caution">
    <text evidence="2">The sequence shown here is derived from an EMBL/GenBank/DDBJ whole genome shotgun (WGS) entry which is preliminary data.</text>
</comment>
<keyword evidence="3" id="KW-1185">Reference proteome</keyword>
<feature type="non-terminal residue" evidence="2">
    <location>
        <position position="1"/>
    </location>
</feature>
<dbReference type="Proteomes" id="UP001381693">
    <property type="component" value="Unassembled WGS sequence"/>
</dbReference>
<feature type="region of interest" description="Disordered" evidence="1">
    <location>
        <begin position="1"/>
        <end position="20"/>
    </location>
</feature>
<feature type="compositionally biased region" description="Polar residues" evidence="1">
    <location>
        <begin position="9"/>
        <end position="20"/>
    </location>
</feature>
<organism evidence="2 3">
    <name type="scientific">Halocaridina rubra</name>
    <name type="common">Hawaiian red shrimp</name>
    <dbReference type="NCBI Taxonomy" id="373956"/>
    <lineage>
        <taxon>Eukaryota</taxon>
        <taxon>Metazoa</taxon>
        <taxon>Ecdysozoa</taxon>
        <taxon>Arthropoda</taxon>
        <taxon>Crustacea</taxon>
        <taxon>Multicrustacea</taxon>
        <taxon>Malacostraca</taxon>
        <taxon>Eumalacostraca</taxon>
        <taxon>Eucarida</taxon>
        <taxon>Decapoda</taxon>
        <taxon>Pleocyemata</taxon>
        <taxon>Caridea</taxon>
        <taxon>Atyoidea</taxon>
        <taxon>Atyidae</taxon>
        <taxon>Halocaridina</taxon>
    </lineage>
</organism>
<evidence type="ECO:0000256" key="1">
    <source>
        <dbReference type="SAM" id="MobiDB-lite"/>
    </source>
</evidence>
<accession>A0AAN9A5T1</accession>
<dbReference type="AlphaFoldDB" id="A0AAN9A5T1"/>
<reference evidence="2 3" key="1">
    <citation type="submission" date="2023-11" db="EMBL/GenBank/DDBJ databases">
        <title>Halocaridina rubra genome assembly.</title>
        <authorList>
            <person name="Smith C."/>
        </authorList>
    </citation>
    <scope>NUCLEOTIDE SEQUENCE [LARGE SCALE GENOMIC DNA]</scope>
    <source>
        <strain evidence="2">EP-1</strain>
        <tissue evidence="2">Whole</tissue>
    </source>
</reference>
<name>A0AAN9A5T1_HALRR</name>
<evidence type="ECO:0000313" key="2">
    <source>
        <dbReference type="EMBL" id="KAK7073390.1"/>
    </source>
</evidence>
<evidence type="ECO:0000313" key="3">
    <source>
        <dbReference type="Proteomes" id="UP001381693"/>
    </source>
</evidence>
<gene>
    <name evidence="2" type="ORF">SK128_020358</name>
</gene>
<sequence>IEPPGNTEVPVSQVTANEQPARTPNNKFLHCQFKFFYSLTSDDVLSFLPIHRSLALLGATCCPYPLPQSIPAPLHPNKENLFLVRD</sequence>
<proteinExistence type="predicted"/>